<evidence type="ECO:0000313" key="4">
    <source>
        <dbReference type="Proteomes" id="UP000886889"/>
    </source>
</evidence>
<dbReference type="AlphaFoldDB" id="A0A9D1T734"/>
<protein>
    <submittedName>
        <fullName evidence="3">VWA domain-containing protein</fullName>
    </submittedName>
</protein>
<feature type="transmembrane region" description="Helical" evidence="1">
    <location>
        <begin position="36"/>
        <end position="59"/>
    </location>
</feature>
<dbReference type="Pfam" id="PF00092">
    <property type="entry name" value="VWA"/>
    <property type="match status" value="1"/>
</dbReference>
<organism evidence="3 4">
    <name type="scientific">Candidatus Merdiplasma excrementigallinarum</name>
    <dbReference type="NCBI Taxonomy" id="2840864"/>
    <lineage>
        <taxon>Bacteria</taxon>
        <taxon>Bacillati</taxon>
        <taxon>Bacillota</taxon>
        <taxon>Clostridia</taxon>
        <taxon>Lachnospirales</taxon>
        <taxon>Lachnospiraceae</taxon>
        <taxon>Lachnospiraceae incertae sedis</taxon>
        <taxon>Candidatus Merdiplasma</taxon>
    </lineage>
</organism>
<evidence type="ECO:0000313" key="3">
    <source>
        <dbReference type="EMBL" id="HIV22299.1"/>
    </source>
</evidence>
<feature type="transmembrane region" description="Helical" evidence="1">
    <location>
        <begin position="336"/>
        <end position="355"/>
    </location>
</feature>
<name>A0A9D1T734_9FIRM</name>
<evidence type="ECO:0000256" key="1">
    <source>
        <dbReference type="SAM" id="Phobius"/>
    </source>
</evidence>
<accession>A0A9D1T734</accession>
<sequence>MSEKKFDVSLFLCCLMGGLLGFMASEALYRLVTGGLPLILQAGIYFAVTALLICLSGWLCEMVTGNLRGASWSGREIGLGLLMAVLFTLALGLAGGLFQFIYGLGYQNRTISNIQDYIVLIDNSGSTYETDPNEERYSSVVALAGNLDETHRMMVKIFEDEVTGTFPMTETTPQMQSQLSQFFEQYRRYDTMGGTDIEAALTSAAQEYVPEGRSAAVLLLSDGESDVDVNSVAQTYNALGIPIYCVGFSGNGFSGSQLLDLIANSTDGYYCEIDQLSNLSQTVNQMISLSNQRNLLERRRASDVAQILPMILRVVFITLLGVLTGVAIAMTVDSSALLRLPLLLHGLCGLGAGLIMEIGTRTPVPVWILRLLLCLLLSVTAVSFWKTAFDGSFTASGGSFYGNGSIPAADLKKKKQKPEDEKSLL</sequence>
<keyword evidence="1" id="KW-0472">Membrane</keyword>
<dbReference type="Proteomes" id="UP000886889">
    <property type="component" value="Unassembled WGS sequence"/>
</dbReference>
<reference evidence="3" key="1">
    <citation type="submission" date="2020-10" db="EMBL/GenBank/DDBJ databases">
        <authorList>
            <person name="Gilroy R."/>
        </authorList>
    </citation>
    <scope>NUCLEOTIDE SEQUENCE</scope>
    <source>
        <strain evidence="3">ChiBcec6-7307</strain>
    </source>
</reference>
<dbReference type="PROSITE" id="PS50234">
    <property type="entry name" value="VWFA"/>
    <property type="match status" value="1"/>
</dbReference>
<feature type="transmembrane region" description="Helical" evidence="1">
    <location>
        <begin position="79"/>
        <end position="102"/>
    </location>
</feature>
<dbReference type="InterPro" id="IPR002035">
    <property type="entry name" value="VWF_A"/>
</dbReference>
<reference evidence="3" key="2">
    <citation type="journal article" date="2021" name="PeerJ">
        <title>Extensive microbial diversity within the chicken gut microbiome revealed by metagenomics and culture.</title>
        <authorList>
            <person name="Gilroy R."/>
            <person name="Ravi A."/>
            <person name="Getino M."/>
            <person name="Pursley I."/>
            <person name="Horton D.L."/>
            <person name="Alikhan N.F."/>
            <person name="Baker D."/>
            <person name="Gharbi K."/>
            <person name="Hall N."/>
            <person name="Watson M."/>
            <person name="Adriaenssens E.M."/>
            <person name="Foster-Nyarko E."/>
            <person name="Jarju S."/>
            <person name="Secka A."/>
            <person name="Antonio M."/>
            <person name="Oren A."/>
            <person name="Chaudhuri R.R."/>
            <person name="La Ragione R."/>
            <person name="Hildebrand F."/>
            <person name="Pallen M.J."/>
        </authorList>
    </citation>
    <scope>NUCLEOTIDE SEQUENCE</scope>
    <source>
        <strain evidence="3">ChiBcec6-7307</strain>
    </source>
</reference>
<dbReference type="InterPro" id="IPR036465">
    <property type="entry name" value="vWFA_dom_sf"/>
</dbReference>
<dbReference type="SMART" id="SM00327">
    <property type="entry name" value="VWA"/>
    <property type="match status" value="1"/>
</dbReference>
<dbReference type="SUPFAM" id="SSF53300">
    <property type="entry name" value="vWA-like"/>
    <property type="match status" value="1"/>
</dbReference>
<feature type="domain" description="VWFA" evidence="2">
    <location>
        <begin position="116"/>
        <end position="286"/>
    </location>
</feature>
<dbReference type="EMBL" id="DVOS01000001">
    <property type="protein sequence ID" value="HIV22299.1"/>
    <property type="molecule type" value="Genomic_DNA"/>
</dbReference>
<gene>
    <name evidence="3" type="ORF">IAC80_00025</name>
</gene>
<dbReference type="Gene3D" id="3.40.50.410">
    <property type="entry name" value="von Willebrand factor, type A domain"/>
    <property type="match status" value="1"/>
</dbReference>
<proteinExistence type="predicted"/>
<evidence type="ECO:0000259" key="2">
    <source>
        <dbReference type="PROSITE" id="PS50234"/>
    </source>
</evidence>
<feature type="transmembrane region" description="Helical" evidence="1">
    <location>
        <begin position="6"/>
        <end position="24"/>
    </location>
</feature>
<dbReference type="CDD" id="cd00198">
    <property type="entry name" value="vWFA"/>
    <property type="match status" value="1"/>
</dbReference>
<keyword evidence="1" id="KW-0812">Transmembrane</keyword>
<keyword evidence="1" id="KW-1133">Transmembrane helix</keyword>
<feature type="transmembrane region" description="Helical" evidence="1">
    <location>
        <begin position="367"/>
        <end position="385"/>
    </location>
</feature>
<comment type="caution">
    <text evidence="3">The sequence shown here is derived from an EMBL/GenBank/DDBJ whole genome shotgun (WGS) entry which is preliminary data.</text>
</comment>
<feature type="transmembrane region" description="Helical" evidence="1">
    <location>
        <begin position="307"/>
        <end position="330"/>
    </location>
</feature>